<accession>A0A6P4XTB8</accession>
<sequence length="987" mass="109913">MRRSAAPSQLHAAKRPRFNPPFAAPQATKPHVQQEPTKTSQPTPVSKQPAAQPRPVATQPKSQPKHRLLSILETPKTTSQLSANHNGSDQQDMPNFTLSHSDQWEDEVENQSEASTSSLNSTQPQTSTNPNMKNRKQQLRPIPSQKLSTQKPLAHIQLQPKHCHDNSTYTGPTEGSGHQTRYYNVMWCKVSGRKHKRWEGDAVLVVHKRSVELLDTEGKKIGGASGYKTTELSDMTEGQTLKVGGKEVEIYDEITLEDWNTGKCFQSISSSSSPDPAPTKVQPKPKPFTNPMKNKLAATQKKSAGGAGAQQTVAPRFDPTAEGVLVMPRPSPAHQWKYNPNGQPLVDVVVDPHLSRHLRPHQRDGVIFLYQCVMGMRDHPGLGAILADSMGLGKTLQCLTLIWTLLKQGPYGGKPVLHRILIVTPGSLVKNWVKEFKKWLGDERCKVYAVGQDSRVEEFARSPLYPVMIISYEMLVRCIRDIKKINFDLIVCDEGHRLKNTNIKTTSFISGLSARKRIVLTGTPIQNDLQELHSIVDFCNPGVLGPLMAFRKVYEEPIVRSHQPCATEAEKTLGVTRAEELSRLTGQFTLRRTEDVNNKYLPPKVEAVVFCRPTPLQLDIYRKLLCSRVLRSFLYSNRPTDGSLHLMCISALKKLCNDPSLIYTAAKEAENQAPSFLEDEDELFGFDQVGESIYQDVLPLFPRGYDPNSAGPEYSGKLQVLADLLGSLYSEGPRERIVVVSNYTQTLDMVQELCKSQGYGYLRLDGSTPTGKRQQIVERFNDKYCRDFVFLLSTKAGGVGLNLIGASRLVLYDIDWNPANDLQAMARVWRDGQPRVVHIYRLITTGTIEEKIYQRQISKQGLSGAVVDAKSSGKVQFSAEELKDLFTLHEDTDSVTHDLLDCAVPGGDCSGSPGSDRPQPSVVSRPCQLGQPQSASLLRSNLSMAELLGWTHHRAPLEDRDIQDYHLLSAGENISYVFVNETNTSQS</sequence>
<keyword evidence="4" id="KW-0067">ATP-binding</keyword>
<keyword evidence="1" id="KW-0547">Nucleotide-binding</keyword>
<dbReference type="GO" id="GO:0005634">
    <property type="term" value="C:nucleus"/>
    <property type="evidence" value="ECO:0007669"/>
    <property type="project" value="TreeGrafter"/>
</dbReference>
<keyword evidence="2" id="KW-0378">Hydrolase</keyword>
<dbReference type="InterPro" id="IPR038718">
    <property type="entry name" value="SNF2-like_sf"/>
</dbReference>
<feature type="compositionally biased region" description="Polar residues" evidence="5">
    <location>
        <begin position="34"/>
        <end position="46"/>
    </location>
</feature>
<dbReference type="PROSITE" id="PS51192">
    <property type="entry name" value="HELICASE_ATP_BIND_1"/>
    <property type="match status" value="1"/>
</dbReference>
<dbReference type="Gene3D" id="1.20.120.850">
    <property type="entry name" value="SWI2/SNF2 ATPases, N-terminal domain"/>
    <property type="match status" value="1"/>
</dbReference>
<evidence type="ECO:0000313" key="8">
    <source>
        <dbReference type="Proteomes" id="UP000515135"/>
    </source>
</evidence>
<evidence type="ECO:0000259" key="6">
    <source>
        <dbReference type="PROSITE" id="PS51192"/>
    </source>
</evidence>
<evidence type="ECO:0000313" key="9">
    <source>
        <dbReference type="RefSeq" id="XP_019619900.1"/>
    </source>
</evidence>
<dbReference type="GO" id="GO:0016787">
    <property type="term" value="F:hydrolase activity"/>
    <property type="evidence" value="ECO:0007669"/>
    <property type="project" value="UniProtKB-KW"/>
</dbReference>
<name>A0A6P4XTB8_BRABE</name>
<dbReference type="InterPro" id="IPR000330">
    <property type="entry name" value="SNF2_N"/>
</dbReference>
<dbReference type="GO" id="GO:0015616">
    <property type="term" value="F:DNA translocase activity"/>
    <property type="evidence" value="ECO:0007669"/>
    <property type="project" value="TreeGrafter"/>
</dbReference>
<dbReference type="PANTHER" id="PTHR45629:SF7">
    <property type="entry name" value="DNA EXCISION REPAIR PROTEIN ERCC-6-RELATED"/>
    <property type="match status" value="1"/>
</dbReference>
<feature type="region of interest" description="Disordered" evidence="5">
    <location>
        <begin position="78"/>
        <end position="97"/>
    </location>
</feature>
<dbReference type="SUPFAM" id="SSF52540">
    <property type="entry name" value="P-loop containing nucleoside triphosphate hydrolases"/>
    <property type="match status" value="2"/>
</dbReference>
<keyword evidence="3" id="KW-0347">Helicase</keyword>
<dbReference type="Gene3D" id="3.40.50.10810">
    <property type="entry name" value="Tandem AAA-ATPase domain"/>
    <property type="match status" value="1"/>
</dbReference>
<dbReference type="GO" id="GO:0000724">
    <property type="term" value="P:double-strand break repair via homologous recombination"/>
    <property type="evidence" value="ECO:0007669"/>
    <property type="project" value="TreeGrafter"/>
</dbReference>
<dbReference type="GO" id="GO:0004386">
    <property type="term" value="F:helicase activity"/>
    <property type="evidence" value="ECO:0007669"/>
    <property type="project" value="UniProtKB-KW"/>
</dbReference>
<dbReference type="PANTHER" id="PTHR45629">
    <property type="entry name" value="SNF2/RAD54 FAMILY MEMBER"/>
    <property type="match status" value="1"/>
</dbReference>
<dbReference type="InterPro" id="IPR050496">
    <property type="entry name" value="SNF2_RAD54_helicase_repair"/>
</dbReference>
<dbReference type="Proteomes" id="UP000515135">
    <property type="component" value="Unplaced"/>
</dbReference>
<feature type="region of interest" description="Disordered" evidence="5">
    <location>
        <begin position="1"/>
        <end position="67"/>
    </location>
</feature>
<evidence type="ECO:0000256" key="3">
    <source>
        <dbReference type="ARBA" id="ARBA00022806"/>
    </source>
</evidence>
<dbReference type="InterPro" id="IPR001650">
    <property type="entry name" value="Helicase_C-like"/>
</dbReference>
<dbReference type="RefSeq" id="XP_019619900.1">
    <property type="nucleotide sequence ID" value="XM_019764341.1"/>
</dbReference>
<dbReference type="Pfam" id="PF00176">
    <property type="entry name" value="SNF2-rel_dom"/>
    <property type="match status" value="1"/>
</dbReference>
<organism evidence="8 9">
    <name type="scientific">Branchiostoma belcheri</name>
    <name type="common">Amphioxus</name>
    <dbReference type="NCBI Taxonomy" id="7741"/>
    <lineage>
        <taxon>Eukaryota</taxon>
        <taxon>Metazoa</taxon>
        <taxon>Chordata</taxon>
        <taxon>Cephalochordata</taxon>
        <taxon>Leptocardii</taxon>
        <taxon>Amphioxiformes</taxon>
        <taxon>Branchiostomatidae</taxon>
        <taxon>Branchiostoma</taxon>
    </lineage>
</organism>
<feature type="compositionally biased region" description="Polar residues" evidence="5">
    <location>
        <begin position="111"/>
        <end position="132"/>
    </location>
</feature>
<feature type="domain" description="Helicase ATP-binding" evidence="6">
    <location>
        <begin position="375"/>
        <end position="542"/>
    </location>
</feature>
<feature type="region of interest" description="Disordered" evidence="5">
    <location>
        <begin position="103"/>
        <end position="153"/>
    </location>
</feature>
<evidence type="ECO:0000256" key="4">
    <source>
        <dbReference type="ARBA" id="ARBA00022840"/>
    </source>
</evidence>
<dbReference type="CDD" id="cd18793">
    <property type="entry name" value="SF2_C_SNF"/>
    <property type="match status" value="1"/>
</dbReference>
<dbReference type="KEGG" id="bbel:109466609"/>
<evidence type="ECO:0000256" key="1">
    <source>
        <dbReference type="ARBA" id="ARBA00022741"/>
    </source>
</evidence>
<dbReference type="FunFam" id="3.40.50.10810:FF:000020">
    <property type="entry name" value="DNA repair and recombination protein RAD54B"/>
    <property type="match status" value="1"/>
</dbReference>
<dbReference type="SMART" id="SM00487">
    <property type="entry name" value="DEXDc"/>
    <property type="match status" value="1"/>
</dbReference>
<dbReference type="SMART" id="SM00490">
    <property type="entry name" value="HELICc"/>
    <property type="match status" value="1"/>
</dbReference>
<feature type="region of interest" description="Disordered" evidence="5">
    <location>
        <begin position="908"/>
        <end position="927"/>
    </location>
</feature>
<dbReference type="InterPro" id="IPR014001">
    <property type="entry name" value="Helicase_ATP-bd"/>
</dbReference>
<dbReference type="GO" id="GO:0005524">
    <property type="term" value="F:ATP binding"/>
    <property type="evidence" value="ECO:0007669"/>
    <property type="project" value="UniProtKB-KW"/>
</dbReference>
<dbReference type="GO" id="GO:0007131">
    <property type="term" value="P:reciprocal meiotic recombination"/>
    <property type="evidence" value="ECO:0007669"/>
    <property type="project" value="TreeGrafter"/>
</dbReference>
<keyword evidence="8" id="KW-1185">Reference proteome</keyword>
<feature type="region of interest" description="Disordered" evidence="5">
    <location>
        <begin position="266"/>
        <end position="292"/>
    </location>
</feature>
<dbReference type="Gene3D" id="3.40.50.300">
    <property type="entry name" value="P-loop containing nucleotide triphosphate hydrolases"/>
    <property type="match status" value="1"/>
</dbReference>
<gene>
    <name evidence="9" type="primary">LOC109466609</name>
</gene>
<dbReference type="FunFam" id="3.40.50.300:FF:000332">
    <property type="entry name" value="DNA repair and recombination protein RAD54-like"/>
    <property type="match status" value="1"/>
</dbReference>
<reference evidence="9" key="1">
    <citation type="submission" date="2025-08" db="UniProtKB">
        <authorList>
            <consortium name="RefSeq"/>
        </authorList>
    </citation>
    <scope>IDENTIFICATION</scope>
    <source>
        <tissue evidence="9">Gonad</tissue>
    </source>
</reference>
<proteinExistence type="predicted"/>
<feature type="domain" description="Helicase C-terminal" evidence="7">
    <location>
        <begin position="720"/>
        <end position="883"/>
    </location>
</feature>
<dbReference type="InterPro" id="IPR027417">
    <property type="entry name" value="P-loop_NTPase"/>
</dbReference>
<dbReference type="PROSITE" id="PS51194">
    <property type="entry name" value="HELICASE_CTER"/>
    <property type="match status" value="1"/>
</dbReference>
<evidence type="ECO:0000256" key="5">
    <source>
        <dbReference type="SAM" id="MobiDB-lite"/>
    </source>
</evidence>
<dbReference type="Pfam" id="PF00271">
    <property type="entry name" value="Helicase_C"/>
    <property type="match status" value="1"/>
</dbReference>
<dbReference type="GeneID" id="109466609"/>
<protein>
    <submittedName>
        <fullName evidence="9">DNA repair and recombination protein RAD54B-like</fullName>
    </submittedName>
</protein>
<evidence type="ECO:0000259" key="7">
    <source>
        <dbReference type="PROSITE" id="PS51194"/>
    </source>
</evidence>
<evidence type="ECO:0000256" key="2">
    <source>
        <dbReference type="ARBA" id="ARBA00022801"/>
    </source>
</evidence>
<dbReference type="InterPro" id="IPR049730">
    <property type="entry name" value="SNF2/RAD54-like_C"/>
</dbReference>
<dbReference type="OrthoDB" id="413460at2759"/>
<dbReference type="AlphaFoldDB" id="A0A6P4XTB8"/>